<keyword evidence="3" id="KW-1185">Reference proteome</keyword>
<evidence type="ECO:0000313" key="2">
    <source>
        <dbReference type="EMBL" id="SDR68714.1"/>
    </source>
</evidence>
<feature type="compositionally biased region" description="Low complexity" evidence="1">
    <location>
        <begin position="232"/>
        <end position="252"/>
    </location>
</feature>
<evidence type="ECO:0000313" key="3">
    <source>
        <dbReference type="Proteomes" id="UP000198983"/>
    </source>
</evidence>
<proteinExistence type="predicted"/>
<dbReference type="OrthoDB" id="4578793at2"/>
<feature type="compositionally biased region" description="Polar residues" evidence="1">
    <location>
        <begin position="45"/>
        <end position="57"/>
    </location>
</feature>
<reference evidence="2 3" key="1">
    <citation type="submission" date="2016-10" db="EMBL/GenBank/DDBJ databases">
        <authorList>
            <person name="de Groot N.N."/>
        </authorList>
    </citation>
    <scope>NUCLEOTIDE SEQUENCE [LARGE SCALE GENOMIC DNA]</scope>
    <source>
        <strain evidence="2 3">DSM 22024</strain>
    </source>
</reference>
<accession>A0A1H1L2A2</accession>
<gene>
    <name evidence="2" type="ORF">SAMN04489717_0064</name>
</gene>
<feature type="compositionally biased region" description="Basic and acidic residues" evidence="1">
    <location>
        <begin position="297"/>
        <end position="308"/>
    </location>
</feature>
<sequence>MSTPSYGGPAGSEPTGASGGKEQARQVAGNAAQEGTRVAGVAKDQAQQVASEAQHQARNLFHDVRGQVEEQSRAQRDRLVSTLQNFSDDVEQMASGQDGNGGLAHDVARQVAGRVREFSSRIDGREPAELLDEVRRFARRRPGAFLAGALAAGVVAGRLTRGAKEASSSGSGAATGTSGSAGYGDGYGNGSGVGHYTGPYTGPGATDSDTVGDAAANYGPSSQYETSSTADPTSTTGYSGGTTAPAAGPGWSEQDNPYTPSGTGAGSGGSGGVAPLDPAADEYAPPTERPQPGGGRIADRRGTTGEAP</sequence>
<feature type="compositionally biased region" description="Polar residues" evidence="1">
    <location>
        <begin position="219"/>
        <end position="231"/>
    </location>
</feature>
<feature type="compositionally biased region" description="Gly residues" evidence="1">
    <location>
        <begin position="179"/>
        <end position="195"/>
    </location>
</feature>
<feature type="region of interest" description="Disordered" evidence="1">
    <location>
        <begin position="161"/>
        <end position="308"/>
    </location>
</feature>
<name>A0A1H1L2A2_9ACTN</name>
<organism evidence="2 3">
    <name type="scientific">Actinopolymorpha singaporensis</name>
    <dbReference type="NCBI Taxonomy" id="117157"/>
    <lineage>
        <taxon>Bacteria</taxon>
        <taxon>Bacillati</taxon>
        <taxon>Actinomycetota</taxon>
        <taxon>Actinomycetes</taxon>
        <taxon>Propionibacteriales</taxon>
        <taxon>Actinopolymorphaceae</taxon>
        <taxon>Actinopolymorpha</taxon>
    </lineage>
</organism>
<dbReference type="STRING" id="117157.SAMN04489717_0064"/>
<dbReference type="Proteomes" id="UP000198983">
    <property type="component" value="Chromosome I"/>
</dbReference>
<dbReference type="AlphaFoldDB" id="A0A1H1L2A2"/>
<feature type="compositionally biased region" description="Gly residues" evidence="1">
    <location>
        <begin position="263"/>
        <end position="272"/>
    </location>
</feature>
<dbReference type="EMBL" id="LT629732">
    <property type="protein sequence ID" value="SDR68714.1"/>
    <property type="molecule type" value="Genomic_DNA"/>
</dbReference>
<dbReference type="RefSeq" id="WP_092649458.1">
    <property type="nucleotide sequence ID" value="NZ_LT629732.1"/>
</dbReference>
<feature type="region of interest" description="Disordered" evidence="1">
    <location>
        <begin position="1"/>
        <end position="61"/>
    </location>
</feature>
<protein>
    <submittedName>
        <fullName evidence="2">Uncharacterized protein</fullName>
    </submittedName>
</protein>
<evidence type="ECO:0000256" key="1">
    <source>
        <dbReference type="SAM" id="MobiDB-lite"/>
    </source>
</evidence>
<feature type="compositionally biased region" description="Low complexity" evidence="1">
    <location>
        <begin position="161"/>
        <end position="178"/>
    </location>
</feature>